<dbReference type="EMBL" id="MU128940">
    <property type="protein sequence ID" value="KAF9516346.1"/>
    <property type="molecule type" value="Genomic_DNA"/>
</dbReference>
<gene>
    <name evidence="6" type="ORF">BS47DRAFT_1292497</name>
</gene>
<sequence length="290" mass="32418">MLSSIGRTTINFTRKFPTPWKTSAASDGLGFVPLVDGGDDFFGIEDGKSLYLSSRSRRNQEGLGLDGDSLGIGRWTSYKWVLSFSVLSIFGMGLGGMLVSLGFWLRTWSHADVIRVIDWDILLYTTVASGCLLLTSLVGLPGTLLNSRPLLAFYNILLWPSLISTTTIGYASYKRRTYNLDGKTNEGWSRNWDDLGRLVVQNSLHCCGLYNPLHQATFSPRCYPRSPLPGCKFKLLRFQSQTLDSFTRVAFTSSGIVLLSIVVAILCSNHVTRLFGKGLMPRQYRLRYVR</sequence>
<dbReference type="Proteomes" id="UP000886523">
    <property type="component" value="Unassembled WGS sequence"/>
</dbReference>
<feature type="transmembrane region" description="Helical" evidence="5">
    <location>
        <begin position="246"/>
        <end position="267"/>
    </location>
</feature>
<proteinExistence type="predicted"/>
<feature type="transmembrane region" description="Helical" evidence="5">
    <location>
        <begin position="152"/>
        <end position="173"/>
    </location>
</feature>
<evidence type="ECO:0000256" key="4">
    <source>
        <dbReference type="ARBA" id="ARBA00023136"/>
    </source>
</evidence>
<dbReference type="GO" id="GO:0016020">
    <property type="term" value="C:membrane"/>
    <property type="evidence" value="ECO:0007669"/>
    <property type="project" value="UniProtKB-SubCell"/>
</dbReference>
<keyword evidence="4 5" id="KW-0472">Membrane</keyword>
<keyword evidence="7" id="KW-1185">Reference proteome</keyword>
<comment type="caution">
    <text evidence="6">The sequence shown here is derived from an EMBL/GenBank/DDBJ whole genome shotgun (WGS) entry which is preliminary data.</text>
</comment>
<feature type="transmembrane region" description="Helical" evidence="5">
    <location>
        <begin position="121"/>
        <end position="140"/>
    </location>
</feature>
<dbReference type="InterPro" id="IPR018499">
    <property type="entry name" value="Tetraspanin/Peripherin"/>
</dbReference>
<dbReference type="OrthoDB" id="2156690at2759"/>
<evidence type="ECO:0000256" key="2">
    <source>
        <dbReference type="ARBA" id="ARBA00022692"/>
    </source>
</evidence>
<feature type="transmembrane region" description="Helical" evidence="5">
    <location>
        <begin position="80"/>
        <end position="101"/>
    </location>
</feature>
<evidence type="ECO:0000313" key="7">
    <source>
        <dbReference type="Proteomes" id="UP000886523"/>
    </source>
</evidence>
<organism evidence="6 7">
    <name type="scientific">Hydnum rufescens UP504</name>
    <dbReference type="NCBI Taxonomy" id="1448309"/>
    <lineage>
        <taxon>Eukaryota</taxon>
        <taxon>Fungi</taxon>
        <taxon>Dikarya</taxon>
        <taxon>Basidiomycota</taxon>
        <taxon>Agaricomycotina</taxon>
        <taxon>Agaricomycetes</taxon>
        <taxon>Cantharellales</taxon>
        <taxon>Hydnaceae</taxon>
        <taxon>Hydnum</taxon>
    </lineage>
</organism>
<keyword evidence="2 5" id="KW-0812">Transmembrane</keyword>
<evidence type="ECO:0000256" key="3">
    <source>
        <dbReference type="ARBA" id="ARBA00022989"/>
    </source>
</evidence>
<reference evidence="6" key="1">
    <citation type="journal article" date="2020" name="Nat. Commun.">
        <title>Large-scale genome sequencing of mycorrhizal fungi provides insights into the early evolution of symbiotic traits.</title>
        <authorList>
            <person name="Miyauchi S."/>
            <person name="Kiss E."/>
            <person name="Kuo A."/>
            <person name="Drula E."/>
            <person name="Kohler A."/>
            <person name="Sanchez-Garcia M."/>
            <person name="Morin E."/>
            <person name="Andreopoulos B."/>
            <person name="Barry K.W."/>
            <person name="Bonito G."/>
            <person name="Buee M."/>
            <person name="Carver A."/>
            <person name="Chen C."/>
            <person name="Cichocki N."/>
            <person name="Clum A."/>
            <person name="Culley D."/>
            <person name="Crous P.W."/>
            <person name="Fauchery L."/>
            <person name="Girlanda M."/>
            <person name="Hayes R.D."/>
            <person name="Keri Z."/>
            <person name="LaButti K."/>
            <person name="Lipzen A."/>
            <person name="Lombard V."/>
            <person name="Magnuson J."/>
            <person name="Maillard F."/>
            <person name="Murat C."/>
            <person name="Nolan M."/>
            <person name="Ohm R.A."/>
            <person name="Pangilinan J."/>
            <person name="Pereira M.F."/>
            <person name="Perotto S."/>
            <person name="Peter M."/>
            <person name="Pfister S."/>
            <person name="Riley R."/>
            <person name="Sitrit Y."/>
            <person name="Stielow J.B."/>
            <person name="Szollosi G."/>
            <person name="Zifcakova L."/>
            <person name="Stursova M."/>
            <person name="Spatafora J.W."/>
            <person name="Tedersoo L."/>
            <person name="Vaario L.M."/>
            <person name="Yamada A."/>
            <person name="Yan M."/>
            <person name="Wang P."/>
            <person name="Xu J."/>
            <person name="Bruns T."/>
            <person name="Baldrian P."/>
            <person name="Vilgalys R."/>
            <person name="Dunand C."/>
            <person name="Henrissat B."/>
            <person name="Grigoriev I.V."/>
            <person name="Hibbett D."/>
            <person name="Nagy L.G."/>
            <person name="Martin F.M."/>
        </authorList>
    </citation>
    <scope>NUCLEOTIDE SEQUENCE</scope>
    <source>
        <strain evidence="6">UP504</strain>
    </source>
</reference>
<dbReference type="Pfam" id="PF00335">
    <property type="entry name" value="Tetraspanin"/>
    <property type="match status" value="1"/>
</dbReference>
<dbReference type="AlphaFoldDB" id="A0A9P6B4U8"/>
<accession>A0A9P6B4U8</accession>
<name>A0A9P6B4U8_9AGAM</name>
<comment type="subcellular location">
    <subcellularLocation>
        <location evidence="1">Membrane</location>
        <topology evidence="1">Multi-pass membrane protein</topology>
    </subcellularLocation>
</comment>
<evidence type="ECO:0000256" key="1">
    <source>
        <dbReference type="ARBA" id="ARBA00004141"/>
    </source>
</evidence>
<protein>
    <submittedName>
        <fullName evidence="6">Uncharacterized protein</fullName>
    </submittedName>
</protein>
<evidence type="ECO:0000256" key="5">
    <source>
        <dbReference type="SAM" id="Phobius"/>
    </source>
</evidence>
<evidence type="ECO:0000313" key="6">
    <source>
        <dbReference type="EMBL" id="KAF9516346.1"/>
    </source>
</evidence>
<keyword evidence="3 5" id="KW-1133">Transmembrane helix</keyword>